<keyword evidence="1" id="KW-0472">Membrane</keyword>
<evidence type="ECO:0000256" key="1">
    <source>
        <dbReference type="SAM" id="Phobius"/>
    </source>
</evidence>
<dbReference type="Proteomes" id="UP001057702">
    <property type="component" value="Unassembled WGS sequence"/>
</dbReference>
<dbReference type="Pfam" id="PF14030">
    <property type="entry name" value="DUF4245"/>
    <property type="match status" value="1"/>
</dbReference>
<dbReference type="EMBL" id="JANFNG010000012">
    <property type="protein sequence ID" value="MCQ4082289.1"/>
    <property type="molecule type" value="Genomic_DNA"/>
</dbReference>
<dbReference type="RefSeq" id="WP_255921191.1">
    <property type="nucleotide sequence ID" value="NZ_JANFNG010000012.1"/>
</dbReference>
<evidence type="ECO:0000313" key="2">
    <source>
        <dbReference type="EMBL" id="MCQ4082289.1"/>
    </source>
</evidence>
<keyword evidence="3" id="KW-1185">Reference proteome</keyword>
<feature type="transmembrane region" description="Helical" evidence="1">
    <location>
        <begin position="16"/>
        <end position="35"/>
    </location>
</feature>
<protein>
    <submittedName>
        <fullName evidence="2">DUF4245 domain-containing protein</fullName>
    </submittedName>
</protein>
<dbReference type="InterPro" id="IPR025339">
    <property type="entry name" value="DUF4245"/>
</dbReference>
<name>A0ABT1PX91_9ACTN</name>
<accession>A0ABT1PX91</accession>
<sequence length="182" mass="19838">MVGVASKRGKQTVRDMVLSMAVIGLVVAGIYALFLPRGTKESITPVDYTVELGQARRAAPYPVAAPSGLPGQWRATSVTYDDSDPRNTHWHLGFLDPENQYAAIEQSNEDEATFVSAETQQSQRSGSQVVDGKTWERYDGGRYRALVLEQKGQNGPVTTMVTGTAPYDQLAQLAGALRFSRT</sequence>
<keyword evidence="1" id="KW-1133">Transmembrane helix</keyword>
<comment type="caution">
    <text evidence="2">The sequence shown here is derived from an EMBL/GenBank/DDBJ whole genome shotgun (WGS) entry which is preliminary data.</text>
</comment>
<reference evidence="2" key="1">
    <citation type="submission" date="2022-06" db="EMBL/GenBank/DDBJ databases">
        <title>Draft genome sequence of Streptomyces sp. RB6PN25 isolated from peat swamp forest in Thailand.</title>
        <authorList>
            <person name="Duangmal K."/>
            <person name="Klaysubun C."/>
        </authorList>
    </citation>
    <scope>NUCLEOTIDE SEQUENCE</scope>
    <source>
        <strain evidence="2">RB6PN25</strain>
    </source>
</reference>
<keyword evidence="1" id="KW-0812">Transmembrane</keyword>
<gene>
    <name evidence="2" type="ORF">NGB36_17160</name>
</gene>
<proteinExistence type="predicted"/>
<organism evidence="2 3">
    <name type="scientific">Streptomyces humicola</name>
    <dbReference type="NCBI Taxonomy" id="2953240"/>
    <lineage>
        <taxon>Bacteria</taxon>
        <taxon>Bacillati</taxon>
        <taxon>Actinomycetota</taxon>
        <taxon>Actinomycetes</taxon>
        <taxon>Kitasatosporales</taxon>
        <taxon>Streptomycetaceae</taxon>
        <taxon>Streptomyces</taxon>
    </lineage>
</organism>
<evidence type="ECO:0000313" key="3">
    <source>
        <dbReference type="Proteomes" id="UP001057702"/>
    </source>
</evidence>